<dbReference type="Proteomes" id="UP001152795">
    <property type="component" value="Unassembled WGS sequence"/>
</dbReference>
<dbReference type="FunFam" id="4.10.260.10:FF:000001">
    <property type="entry name" value="Guanine nucleotide-binding protein subunit gamma"/>
    <property type="match status" value="1"/>
</dbReference>
<reference evidence="10" key="1">
    <citation type="submission" date="2020-04" db="EMBL/GenBank/DDBJ databases">
        <authorList>
            <person name="Alioto T."/>
            <person name="Alioto T."/>
            <person name="Gomez Garrido J."/>
        </authorList>
    </citation>
    <scope>NUCLEOTIDE SEQUENCE</scope>
    <source>
        <strain evidence="10">A484AB</strain>
    </source>
</reference>
<dbReference type="AlphaFoldDB" id="A0A7D9HRM5"/>
<keyword evidence="4" id="KW-0488">Methylation</keyword>
<evidence type="ECO:0000313" key="10">
    <source>
        <dbReference type="EMBL" id="CAB3988125.1"/>
    </source>
</evidence>
<evidence type="ECO:0000256" key="7">
    <source>
        <dbReference type="ARBA" id="ARBA00023288"/>
    </source>
</evidence>
<protein>
    <recommendedName>
        <fullName evidence="9">Guanine nucleotide-binding protein subunit gamma</fullName>
    </recommendedName>
</protein>
<keyword evidence="11" id="KW-1185">Reference proteome</keyword>
<dbReference type="SMART" id="SM01224">
    <property type="entry name" value="G_gamma"/>
    <property type="match status" value="1"/>
</dbReference>
<evidence type="ECO:0000256" key="9">
    <source>
        <dbReference type="RuleBase" id="RU004973"/>
    </source>
</evidence>
<dbReference type="SUPFAM" id="SSF48670">
    <property type="entry name" value="Transducin (heterotrimeric G protein), gamma chain"/>
    <property type="match status" value="1"/>
</dbReference>
<name>A0A7D9HRM5_PARCT</name>
<evidence type="ECO:0000256" key="1">
    <source>
        <dbReference type="ARBA" id="ARBA00004342"/>
    </source>
</evidence>
<evidence type="ECO:0000256" key="5">
    <source>
        <dbReference type="ARBA" id="ARBA00023136"/>
    </source>
</evidence>
<comment type="similarity">
    <text evidence="2 9">Belongs to the G protein gamma family.</text>
</comment>
<evidence type="ECO:0000256" key="6">
    <source>
        <dbReference type="ARBA" id="ARBA00023224"/>
    </source>
</evidence>
<dbReference type="PRINTS" id="PR00321">
    <property type="entry name" value="GPROTEING"/>
</dbReference>
<proteinExistence type="inferred from homology"/>
<gene>
    <name evidence="10" type="ORF">PACLA_8A080821</name>
</gene>
<comment type="subcellular location">
    <subcellularLocation>
        <location evidence="1 9">Cell membrane</location>
        <topology evidence="1 9">Lipid-anchor</topology>
        <orientation evidence="1 9">Cytoplasmic side</orientation>
    </subcellularLocation>
</comment>
<dbReference type="OrthoDB" id="9922095at2759"/>
<dbReference type="EMBL" id="CACRXK020001284">
    <property type="protein sequence ID" value="CAB3988125.1"/>
    <property type="molecule type" value="Genomic_DNA"/>
</dbReference>
<evidence type="ECO:0000256" key="4">
    <source>
        <dbReference type="ARBA" id="ARBA00022481"/>
    </source>
</evidence>
<dbReference type="CDD" id="cd00068">
    <property type="entry name" value="GGL"/>
    <property type="match status" value="1"/>
</dbReference>
<keyword evidence="6 9" id="KW-0807">Transducer</keyword>
<dbReference type="SMART" id="SM00224">
    <property type="entry name" value="GGL"/>
    <property type="match status" value="1"/>
</dbReference>
<dbReference type="PROSITE" id="PS50058">
    <property type="entry name" value="G_PROTEIN_GAMMA"/>
    <property type="match status" value="1"/>
</dbReference>
<dbReference type="GO" id="GO:0007186">
    <property type="term" value="P:G protein-coupled receptor signaling pathway"/>
    <property type="evidence" value="ECO:0007669"/>
    <property type="project" value="InterPro"/>
</dbReference>
<accession>A0A7D9HRM5</accession>
<evidence type="ECO:0000313" key="11">
    <source>
        <dbReference type="Proteomes" id="UP001152795"/>
    </source>
</evidence>
<evidence type="ECO:0000256" key="3">
    <source>
        <dbReference type="ARBA" id="ARBA00022475"/>
    </source>
</evidence>
<dbReference type="PANTHER" id="PTHR13809">
    <property type="entry name" value="GUANINE NUCLEOTIDE-BINDING PROTEIN GAMMA SUBUNIT"/>
    <property type="match status" value="1"/>
</dbReference>
<dbReference type="InterPro" id="IPR001770">
    <property type="entry name" value="G-protein_gamma"/>
</dbReference>
<sequence>MEKSQLQKTVESLKHQLHITRIPMSKACTDLKDYCQKNINSDPLITPVDKKENPWAEKSKCSII</sequence>
<dbReference type="Pfam" id="PF00631">
    <property type="entry name" value="G-gamma"/>
    <property type="match status" value="1"/>
</dbReference>
<dbReference type="GO" id="GO:0031681">
    <property type="term" value="F:G-protein beta-subunit binding"/>
    <property type="evidence" value="ECO:0007669"/>
    <property type="project" value="InterPro"/>
</dbReference>
<keyword evidence="5 9" id="KW-0472">Membrane</keyword>
<keyword evidence="8" id="KW-0636">Prenylation</keyword>
<dbReference type="InterPro" id="IPR036284">
    <property type="entry name" value="GGL_sf"/>
</dbReference>
<organism evidence="10 11">
    <name type="scientific">Paramuricea clavata</name>
    <name type="common">Red gorgonian</name>
    <name type="synonym">Violescent sea-whip</name>
    <dbReference type="NCBI Taxonomy" id="317549"/>
    <lineage>
        <taxon>Eukaryota</taxon>
        <taxon>Metazoa</taxon>
        <taxon>Cnidaria</taxon>
        <taxon>Anthozoa</taxon>
        <taxon>Octocorallia</taxon>
        <taxon>Malacalcyonacea</taxon>
        <taxon>Plexauridae</taxon>
        <taxon>Paramuricea</taxon>
    </lineage>
</organism>
<dbReference type="InterPro" id="IPR015898">
    <property type="entry name" value="G-protein_gamma-like_dom"/>
</dbReference>
<keyword evidence="7 9" id="KW-0449">Lipoprotein</keyword>
<keyword evidence="3 9" id="KW-1003">Cell membrane</keyword>
<comment type="subunit">
    <text evidence="9">G proteins are composed of 3 units; alpha, beta and gamma.</text>
</comment>
<evidence type="ECO:0000256" key="8">
    <source>
        <dbReference type="ARBA" id="ARBA00023289"/>
    </source>
</evidence>
<dbReference type="GO" id="GO:0005834">
    <property type="term" value="C:heterotrimeric G-protein complex"/>
    <property type="evidence" value="ECO:0007669"/>
    <property type="project" value="InterPro"/>
</dbReference>
<comment type="caution">
    <text evidence="10">The sequence shown here is derived from an EMBL/GenBank/DDBJ whole genome shotgun (WGS) entry which is preliminary data.</text>
</comment>
<dbReference type="Gene3D" id="4.10.260.10">
    <property type="entry name" value="Transducin (heterotrimeric G protein), gamma chain"/>
    <property type="match status" value="1"/>
</dbReference>
<comment type="function">
    <text evidence="9">Guanine nucleotide-binding proteins (G proteins) are involved as a modulator or transducer in various transmembrane signaling systems. The beta and gamma chains are required for the GTPase activity, for replacement of GDP by GTP, and for G protein-effector interaction.</text>
</comment>
<evidence type="ECO:0000256" key="2">
    <source>
        <dbReference type="ARBA" id="ARBA00007431"/>
    </source>
</evidence>